<evidence type="ECO:0000313" key="1">
    <source>
        <dbReference type="EMBL" id="MPN18151.1"/>
    </source>
</evidence>
<proteinExistence type="predicted"/>
<dbReference type="AntiFam" id="ANF00095">
    <property type="entry name" value="Shadow ORF (opposite ABC transporters)"/>
</dbReference>
<dbReference type="EMBL" id="VSSQ01065432">
    <property type="protein sequence ID" value="MPN18151.1"/>
    <property type="molecule type" value="Genomic_DNA"/>
</dbReference>
<name>A0A645FUI0_9ZZZZ</name>
<protein>
    <submittedName>
        <fullName evidence="1">Uncharacterized protein</fullName>
    </submittedName>
</protein>
<comment type="caution">
    <text evidence="1">The sequence shown here is derived from an EMBL/GenBank/DDBJ whole genome shotgun (WGS) entry which is preliminary data.</text>
</comment>
<sequence>MLDPLLPLSLAQLRQLQQRVFDVLFGRQYRQQIEGLKDEPQRACADVRKLVGRLAGYILAVYHHLSACRRVDTAYDVEQGRLATARWSRNGEKNSRLDRERDVGQGLDILFTETVVLTDVFDPNDRHGDSHTVMKTPRGYHS</sequence>
<gene>
    <name evidence="1" type="ORF">SDC9_165509</name>
</gene>
<organism evidence="1">
    <name type="scientific">bioreactor metagenome</name>
    <dbReference type="NCBI Taxonomy" id="1076179"/>
    <lineage>
        <taxon>unclassified sequences</taxon>
        <taxon>metagenomes</taxon>
        <taxon>ecological metagenomes</taxon>
    </lineage>
</organism>
<dbReference type="AlphaFoldDB" id="A0A645FUI0"/>
<accession>A0A645FUI0</accession>
<reference evidence="1" key="1">
    <citation type="submission" date="2019-08" db="EMBL/GenBank/DDBJ databases">
        <authorList>
            <person name="Kucharzyk K."/>
            <person name="Murdoch R.W."/>
            <person name="Higgins S."/>
            <person name="Loffler F."/>
        </authorList>
    </citation>
    <scope>NUCLEOTIDE SEQUENCE</scope>
</reference>